<evidence type="ECO:0000256" key="5">
    <source>
        <dbReference type="ARBA" id="ARBA00022741"/>
    </source>
</evidence>
<dbReference type="EMBL" id="JACWZY010000023">
    <property type="protein sequence ID" value="MBD2703622.1"/>
    <property type="molecule type" value="Genomic_DNA"/>
</dbReference>
<evidence type="ECO:0000256" key="6">
    <source>
        <dbReference type="ARBA" id="ARBA00023134"/>
    </source>
</evidence>
<name>A0A926Y324_9BACT</name>
<evidence type="ECO:0000259" key="9">
    <source>
        <dbReference type="Pfam" id="PF22640"/>
    </source>
</evidence>
<keyword evidence="5" id="KW-0547">Nucleotide-binding</keyword>
<evidence type="ECO:0000259" key="8">
    <source>
        <dbReference type="Pfam" id="PF00483"/>
    </source>
</evidence>
<dbReference type="FunFam" id="3.90.550.10:FF:000046">
    <property type="entry name" value="Mannose-1-phosphate guanylyltransferase (GDP)"/>
    <property type="match status" value="1"/>
</dbReference>
<keyword evidence="4 10" id="KW-0548">Nucleotidyltransferase</keyword>
<dbReference type="Pfam" id="PF00483">
    <property type="entry name" value="NTP_transferase"/>
    <property type="match status" value="1"/>
</dbReference>
<reference evidence="10" key="1">
    <citation type="submission" date="2020-09" db="EMBL/GenBank/DDBJ databases">
        <authorList>
            <person name="Kim M.K."/>
        </authorList>
    </citation>
    <scope>NUCLEOTIDE SEQUENCE</scope>
    <source>
        <strain evidence="10">BT702</strain>
    </source>
</reference>
<evidence type="ECO:0000256" key="2">
    <source>
        <dbReference type="ARBA" id="ARBA00012387"/>
    </source>
</evidence>
<dbReference type="Proteomes" id="UP000598820">
    <property type="component" value="Unassembled WGS sequence"/>
</dbReference>
<feature type="domain" description="MannoseP isomerase/GMP-like beta-helix" evidence="9">
    <location>
        <begin position="298"/>
        <end position="349"/>
    </location>
</feature>
<accession>A0A926Y324</accession>
<dbReference type="AlphaFoldDB" id="A0A926Y324"/>
<evidence type="ECO:0000256" key="3">
    <source>
        <dbReference type="ARBA" id="ARBA00022679"/>
    </source>
</evidence>
<protein>
    <recommendedName>
        <fullName evidence="2">mannose-1-phosphate guanylyltransferase</fullName>
        <ecNumber evidence="2">2.7.7.13</ecNumber>
    </recommendedName>
</protein>
<evidence type="ECO:0000256" key="4">
    <source>
        <dbReference type="ARBA" id="ARBA00022695"/>
    </source>
</evidence>
<dbReference type="GO" id="GO:0009298">
    <property type="term" value="P:GDP-mannose biosynthetic process"/>
    <property type="evidence" value="ECO:0007669"/>
    <property type="project" value="TreeGrafter"/>
</dbReference>
<comment type="catalytic activity">
    <reaction evidence="7">
        <text>alpha-D-mannose 1-phosphate + GTP + H(+) = GDP-alpha-D-mannose + diphosphate</text>
        <dbReference type="Rhea" id="RHEA:15229"/>
        <dbReference type="ChEBI" id="CHEBI:15378"/>
        <dbReference type="ChEBI" id="CHEBI:33019"/>
        <dbReference type="ChEBI" id="CHEBI:37565"/>
        <dbReference type="ChEBI" id="CHEBI:57527"/>
        <dbReference type="ChEBI" id="CHEBI:58409"/>
        <dbReference type="EC" id="2.7.7.13"/>
    </reaction>
</comment>
<dbReference type="SUPFAM" id="SSF53448">
    <property type="entry name" value="Nucleotide-diphospho-sugar transferases"/>
    <property type="match status" value="1"/>
</dbReference>
<evidence type="ECO:0000256" key="1">
    <source>
        <dbReference type="ARBA" id="ARBA00006115"/>
    </source>
</evidence>
<feature type="domain" description="Nucleotidyl transferase" evidence="8">
    <location>
        <begin position="6"/>
        <end position="289"/>
    </location>
</feature>
<comment type="similarity">
    <text evidence="1">Belongs to the mannose-6-phosphate isomerase type 2 family.</text>
</comment>
<organism evidence="10 11">
    <name type="scientific">Spirosoma profusum</name>
    <dbReference type="NCBI Taxonomy" id="2771354"/>
    <lineage>
        <taxon>Bacteria</taxon>
        <taxon>Pseudomonadati</taxon>
        <taxon>Bacteroidota</taxon>
        <taxon>Cytophagia</taxon>
        <taxon>Cytophagales</taxon>
        <taxon>Cytophagaceae</taxon>
        <taxon>Spirosoma</taxon>
    </lineage>
</organism>
<dbReference type="EC" id="2.7.7.13" evidence="2"/>
<dbReference type="InterPro" id="IPR051161">
    <property type="entry name" value="Mannose-6P_isomerase_type2"/>
</dbReference>
<keyword evidence="11" id="KW-1185">Reference proteome</keyword>
<keyword evidence="3" id="KW-0808">Transferase</keyword>
<comment type="caution">
    <text evidence="10">The sequence shown here is derived from an EMBL/GenBank/DDBJ whole genome shotgun (WGS) entry which is preliminary data.</text>
</comment>
<keyword evidence="6" id="KW-0342">GTP-binding</keyword>
<dbReference type="InterPro" id="IPR005835">
    <property type="entry name" value="NTP_transferase_dom"/>
</dbReference>
<dbReference type="InterPro" id="IPR029044">
    <property type="entry name" value="Nucleotide-diphossugar_trans"/>
</dbReference>
<sequence>MNNTYVVIMAGGVGTRFWPFSRTSYPKQFHDVLGTGRTLLQQTADRFKGICPHEQIFIVTSSLYKDLCQQQLPQLSDDQILCEPIARNTAPCIAYACYKIAQRDPQANIVVAPADHIILKEEEFQRTIQTALKATQNNDILVTLGIQPSRPDTGYGYIQYIPDGDSESGEQVKKVKTFTEKPHLELAQQFLDSGEFVWNAGIFVWNAQAIIRAFETHLPEVAEIFAEGNDTYYTDQEEAFIDKAYSLTRSISIDNGVMEKAKNVYVVLSDFGWSDLGTWKSLYEVSDKNEDFNVIDGHIILYDTRNCIIKTPKDRLVVVNGLDGFIVAEYDNVLMICRKEEEQKVKNFVADAKERGTEFV</sequence>
<dbReference type="Pfam" id="PF22640">
    <property type="entry name" value="ManC_GMP_beta-helix"/>
    <property type="match status" value="1"/>
</dbReference>
<dbReference type="Gene3D" id="3.90.550.10">
    <property type="entry name" value="Spore Coat Polysaccharide Biosynthesis Protein SpsA, Chain A"/>
    <property type="match status" value="1"/>
</dbReference>
<dbReference type="SUPFAM" id="SSF159283">
    <property type="entry name" value="Guanosine diphospho-D-mannose pyrophosphorylase/mannose-6-phosphate isomerase linker domain"/>
    <property type="match status" value="1"/>
</dbReference>
<dbReference type="GO" id="GO:0004475">
    <property type="term" value="F:mannose-1-phosphate guanylyltransferase (GTP) activity"/>
    <property type="evidence" value="ECO:0007669"/>
    <property type="project" value="UniProtKB-EC"/>
</dbReference>
<dbReference type="RefSeq" id="WP_190889468.1">
    <property type="nucleotide sequence ID" value="NZ_JACWZY010000023.1"/>
</dbReference>
<dbReference type="PANTHER" id="PTHR46390:SF1">
    <property type="entry name" value="MANNOSE-1-PHOSPHATE GUANYLYLTRANSFERASE"/>
    <property type="match status" value="1"/>
</dbReference>
<evidence type="ECO:0000256" key="7">
    <source>
        <dbReference type="ARBA" id="ARBA00047343"/>
    </source>
</evidence>
<proteinExistence type="inferred from homology"/>
<dbReference type="GO" id="GO:0005525">
    <property type="term" value="F:GTP binding"/>
    <property type="evidence" value="ECO:0007669"/>
    <property type="project" value="UniProtKB-KW"/>
</dbReference>
<evidence type="ECO:0000313" key="10">
    <source>
        <dbReference type="EMBL" id="MBD2703622.1"/>
    </source>
</evidence>
<evidence type="ECO:0000313" key="11">
    <source>
        <dbReference type="Proteomes" id="UP000598820"/>
    </source>
</evidence>
<dbReference type="CDD" id="cd02509">
    <property type="entry name" value="GDP-M1P_Guanylyltransferase"/>
    <property type="match status" value="1"/>
</dbReference>
<gene>
    <name evidence="10" type="ORF">IC229_23460</name>
</gene>
<dbReference type="InterPro" id="IPR049577">
    <property type="entry name" value="GMPP_N"/>
</dbReference>
<dbReference type="PANTHER" id="PTHR46390">
    <property type="entry name" value="MANNOSE-1-PHOSPHATE GUANYLYLTRANSFERASE"/>
    <property type="match status" value="1"/>
</dbReference>
<dbReference type="InterPro" id="IPR054566">
    <property type="entry name" value="ManC/GMP-like_b-helix"/>
</dbReference>